<dbReference type="GO" id="GO:0008270">
    <property type="term" value="F:zinc ion binding"/>
    <property type="evidence" value="ECO:0007669"/>
    <property type="project" value="UniProtKB-KW"/>
</dbReference>
<evidence type="ECO:0000313" key="9">
    <source>
        <dbReference type="EMBL" id="SKA72815.1"/>
    </source>
</evidence>
<evidence type="ECO:0000256" key="7">
    <source>
        <dbReference type="HAMAP-Rule" id="MF_00017"/>
    </source>
</evidence>
<reference evidence="9 10" key="1">
    <citation type="submission" date="2017-02" db="EMBL/GenBank/DDBJ databases">
        <authorList>
            <person name="Peterson S.W."/>
        </authorList>
    </citation>
    <scope>NUCLEOTIDE SEQUENCE [LARGE SCALE GENOMIC DNA]</scope>
    <source>
        <strain evidence="9 10">DSM 18034</strain>
    </source>
</reference>
<dbReference type="CDD" id="cd01025">
    <property type="entry name" value="TOPRIM_recR"/>
    <property type="match status" value="1"/>
</dbReference>
<dbReference type="PROSITE" id="PS01300">
    <property type="entry name" value="RECR"/>
    <property type="match status" value="1"/>
</dbReference>
<dbReference type="Pfam" id="PF21176">
    <property type="entry name" value="RecR_HhH"/>
    <property type="match status" value="1"/>
</dbReference>
<dbReference type="HAMAP" id="MF_00017">
    <property type="entry name" value="RecR"/>
    <property type="match status" value="1"/>
</dbReference>
<organism evidence="9 10">
    <name type="scientific">Desulfobaculum bizertense DSM 18034</name>
    <dbReference type="NCBI Taxonomy" id="1121442"/>
    <lineage>
        <taxon>Bacteria</taxon>
        <taxon>Pseudomonadati</taxon>
        <taxon>Thermodesulfobacteriota</taxon>
        <taxon>Desulfovibrionia</taxon>
        <taxon>Desulfovibrionales</taxon>
        <taxon>Desulfovibrionaceae</taxon>
        <taxon>Desulfobaculum</taxon>
    </lineage>
</organism>
<dbReference type="InterPro" id="IPR023627">
    <property type="entry name" value="Rcmb_RecR"/>
</dbReference>
<keyword evidence="6 7" id="KW-0234">DNA repair</keyword>
<dbReference type="Proteomes" id="UP000189733">
    <property type="component" value="Unassembled WGS sequence"/>
</dbReference>
<dbReference type="PANTHER" id="PTHR30446">
    <property type="entry name" value="RECOMBINATION PROTEIN RECR"/>
    <property type="match status" value="1"/>
</dbReference>
<dbReference type="Pfam" id="PF13662">
    <property type="entry name" value="Toprim_4"/>
    <property type="match status" value="1"/>
</dbReference>
<dbReference type="InterPro" id="IPR034137">
    <property type="entry name" value="TOPRIM_RecR"/>
</dbReference>
<dbReference type="SUPFAM" id="SSF111304">
    <property type="entry name" value="Recombination protein RecR"/>
    <property type="match status" value="1"/>
</dbReference>
<comment type="function">
    <text evidence="7">May play a role in DNA repair. It seems to be involved in an RecBC-independent recombinational process of DNA repair. It may act with RecF and RecO.</text>
</comment>
<dbReference type="GO" id="GO:0003677">
    <property type="term" value="F:DNA binding"/>
    <property type="evidence" value="ECO:0007669"/>
    <property type="project" value="UniProtKB-UniRule"/>
</dbReference>
<dbReference type="GO" id="GO:0006281">
    <property type="term" value="P:DNA repair"/>
    <property type="evidence" value="ECO:0007669"/>
    <property type="project" value="UniProtKB-UniRule"/>
</dbReference>
<dbReference type="InterPro" id="IPR000093">
    <property type="entry name" value="DNA_Rcmb_RecR"/>
</dbReference>
<dbReference type="NCBIfam" id="TIGR00615">
    <property type="entry name" value="recR"/>
    <property type="match status" value="1"/>
</dbReference>
<evidence type="ECO:0000256" key="1">
    <source>
        <dbReference type="ARBA" id="ARBA00022723"/>
    </source>
</evidence>
<dbReference type="Gene3D" id="1.10.8.420">
    <property type="entry name" value="RecR Domain 1"/>
    <property type="match status" value="1"/>
</dbReference>
<dbReference type="RefSeq" id="WP_078684996.1">
    <property type="nucleotide sequence ID" value="NZ_FUYA01000005.1"/>
</dbReference>
<dbReference type="Pfam" id="PF21175">
    <property type="entry name" value="RecR_C"/>
    <property type="match status" value="1"/>
</dbReference>
<comment type="similarity">
    <text evidence="7">Belongs to the RecR family.</text>
</comment>
<dbReference type="EMBL" id="FUYA01000005">
    <property type="protein sequence ID" value="SKA72815.1"/>
    <property type="molecule type" value="Genomic_DNA"/>
</dbReference>
<dbReference type="InterPro" id="IPR015967">
    <property type="entry name" value="Rcmb_RecR_Znf"/>
</dbReference>
<evidence type="ECO:0000256" key="5">
    <source>
        <dbReference type="ARBA" id="ARBA00023172"/>
    </source>
</evidence>
<keyword evidence="2 7" id="KW-0227">DNA damage</keyword>
<dbReference type="OrthoDB" id="9802672at2"/>
<gene>
    <name evidence="7" type="primary">recR</name>
    <name evidence="9" type="ORF">SAMN02745702_01708</name>
</gene>
<evidence type="ECO:0000256" key="2">
    <source>
        <dbReference type="ARBA" id="ARBA00022763"/>
    </source>
</evidence>
<evidence type="ECO:0000256" key="6">
    <source>
        <dbReference type="ARBA" id="ARBA00023204"/>
    </source>
</evidence>
<name>A0A1T4W746_9BACT</name>
<feature type="domain" description="Toprim" evidence="8">
    <location>
        <begin position="81"/>
        <end position="178"/>
    </location>
</feature>
<keyword evidence="5 7" id="KW-0233">DNA recombination</keyword>
<dbReference type="GO" id="GO:0006310">
    <property type="term" value="P:DNA recombination"/>
    <property type="evidence" value="ECO:0007669"/>
    <property type="project" value="UniProtKB-UniRule"/>
</dbReference>
<dbReference type="Gene3D" id="3.40.1360.10">
    <property type="match status" value="1"/>
</dbReference>
<evidence type="ECO:0000313" key="10">
    <source>
        <dbReference type="Proteomes" id="UP000189733"/>
    </source>
</evidence>
<accession>A0A1T4W746</accession>
<evidence type="ECO:0000259" key="8">
    <source>
        <dbReference type="PROSITE" id="PS50880"/>
    </source>
</evidence>
<keyword evidence="3 7" id="KW-0863">Zinc-finger</keyword>
<dbReference type="Pfam" id="PF02132">
    <property type="entry name" value="RecR_ZnF"/>
    <property type="match status" value="1"/>
</dbReference>
<dbReference type="InterPro" id="IPR006171">
    <property type="entry name" value="TOPRIM_dom"/>
</dbReference>
<evidence type="ECO:0000256" key="4">
    <source>
        <dbReference type="ARBA" id="ARBA00022833"/>
    </source>
</evidence>
<keyword evidence="1 7" id="KW-0479">Metal-binding</keyword>
<proteinExistence type="inferred from homology"/>
<feature type="zinc finger region" description="C4-type" evidence="7">
    <location>
        <begin position="58"/>
        <end position="73"/>
    </location>
</feature>
<dbReference type="STRING" id="1121442.SAMN02745702_01708"/>
<protein>
    <recommendedName>
        <fullName evidence="7">Recombination protein RecR</fullName>
    </recommendedName>
</protein>
<dbReference type="AlphaFoldDB" id="A0A1T4W746"/>
<evidence type="ECO:0000256" key="3">
    <source>
        <dbReference type="ARBA" id="ARBA00022771"/>
    </source>
</evidence>
<dbReference type="PROSITE" id="PS50880">
    <property type="entry name" value="TOPRIM"/>
    <property type="match status" value="1"/>
</dbReference>
<sequence length="201" mass="22458">MQQLPEPLKAVVDQLAQLPGLGPKSALRAALELLKWPQPRATALGQSILDLREKLFFCDRCASLSDSNPCSICTDPGRSDEQLMVVAEWDSLITLEEGGFYKGRYLVLGGLLAPLENVNPQQLEIARLRERLKEGQVRELILALGTTLEAEATATYLKDMVERDFPQVQVSRLAQGIPLGAEVKFIDRETLRQSLQYRQKL</sequence>
<keyword evidence="4 7" id="KW-0862">Zinc</keyword>
<keyword evidence="10" id="KW-1185">Reference proteome</keyword>
<dbReference type="PANTHER" id="PTHR30446:SF0">
    <property type="entry name" value="RECOMBINATION PROTEIN RECR"/>
    <property type="match status" value="1"/>
</dbReference>